<evidence type="ECO:0000259" key="1">
    <source>
        <dbReference type="Pfam" id="PF00535"/>
    </source>
</evidence>
<dbReference type="SUPFAM" id="SSF53448">
    <property type="entry name" value="Nucleotide-diphospho-sugar transferases"/>
    <property type="match status" value="1"/>
</dbReference>
<protein>
    <recommendedName>
        <fullName evidence="1">Glycosyltransferase 2-like domain-containing protein</fullName>
    </recommendedName>
</protein>
<dbReference type="InterPro" id="IPR001173">
    <property type="entry name" value="Glyco_trans_2-like"/>
</dbReference>
<dbReference type="GO" id="GO:0016758">
    <property type="term" value="F:hexosyltransferase activity"/>
    <property type="evidence" value="ECO:0007669"/>
    <property type="project" value="UniProtKB-ARBA"/>
</dbReference>
<dbReference type="Proteomes" id="UP000242015">
    <property type="component" value="Unassembled WGS sequence"/>
</dbReference>
<dbReference type="PANTHER" id="PTHR22916:SF3">
    <property type="entry name" value="UDP-GLCNAC:BETAGAL BETA-1,3-N-ACETYLGLUCOSAMINYLTRANSFERASE-LIKE PROTEIN 1"/>
    <property type="match status" value="1"/>
</dbReference>
<dbReference type="Pfam" id="PF00535">
    <property type="entry name" value="Glycos_transf_2"/>
    <property type="match status" value="1"/>
</dbReference>
<proteinExistence type="predicted"/>
<organism evidence="2 3">
    <name type="scientific">Candidatus Marsarchaeota G2 archaeon BE_D</name>
    <dbReference type="NCBI Taxonomy" id="1978158"/>
    <lineage>
        <taxon>Archaea</taxon>
        <taxon>Candidatus Marsarchaeota</taxon>
        <taxon>Candidatus Marsarchaeota group 2</taxon>
    </lineage>
</organism>
<feature type="domain" description="Glycosyltransferase 2-like" evidence="1">
    <location>
        <begin position="19"/>
        <end position="141"/>
    </location>
</feature>
<dbReference type="PANTHER" id="PTHR22916">
    <property type="entry name" value="GLYCOSYLTRANSFERASE"/>
    <property type="match status" value="1"/>
</dbReference>
<sequence>MGVWVAGLTEPDGSAPLISVVVTAYNRREYLKSAVDSVLCQTLPRDRYEVVVSKNFEFDLDSEWSDLGVKLVFFDRPGLGARVADALRYCKGDVVCLLEDDDMFAADKTRRVYDLFKKHEQLVYFHNGLKSFTNLGEHPNLSLSDGPAHRLLLEGLNDKPDLAYRLFNQGYGYHNSAICFRKKFLLEFTESMNNILFALDSYIYWVSCITGKWLMLDLRPLTYYRVHESLSAPSRSFYDNLEKSRYMAKGIMADFSLLAEIAKDTPLQDPIAEQIAFWKVNNLLLDESRRVERALGAIRLAQYNLLKRSTMNYRRIFSLRSVIAGSMLSLISQSLARQRSYENYVKATTGAWTIKNML</sequence>
<dbReference type="InterPro" id="IPR029044">
    <property type="entry name" value="Nucleotide-diphossugar_trans"/>
</dbReference>
<reference evidence="2 3" key="1">
    <citation type="submission" date="2017-04" db="EMBL/GenBank/DDBJ databases">
        <title>Novel microbial lineages endemic to geothermal iron-oxide mats fill important gaps in the evolutionary history of Archaea.</title>
        <authorList>
            <person name="Jay Z.J."/>
            <person name="Beam J.P."/>
            <person name="Dlakic M."/>
            <person name="Rusch D.B."/>
            <person name="Kozubal M.A."/>
            <person name="Inskeep W.P."/>
        </authorList>
    </citation>
    <scope>NUCLEOTIDE SEQUENCE [LARGE SCALE GENOMIC DNA]</scope>
    <source>
        <strain evidence="2">BE_D</strain>
    </source>
</reference>
<dbReference type="Gene3D" id="3.90.550.10">
    <property type="entry name" value="Spore Coat Polysaccharide Biosynthesis Protein SpsA, Chain A"/>
    <property type="match status" value="1"/>
</dbReference>
<comment type="caution">
    <text evidence="2">The sequence shown here is derived from an EMBL/GenBank/DDBJ whole genome shotgun (WGS) entry which is preliminary data.</text>
</comment>
<name>A0A2R6C965_9ARCH</name>
<gene>
    <name evidence="2" type="ORF">B9Q04_10850</name>
</gene>
<evidence type="ECO:0000313" key="3">
    <source>
        <dbReference type="Proteomes" id="UP000242015"/>
    </source>
</evidence>
<accession>A0A2R6C965</accession>
<dbReference type="EMBL" id="NEXF01000250">
    <property type="protein sequence ID" value="PSO07445.1"/>
    <property type="molecule type" value="Genomic_DNA"/>
</dbReference>
<dbReference type="AlphaFoldDB" id="A0A2R6C965"/>
<evidence type="ECO:0000313" key="2">
    <source>
        <dbReference type="EMBL" id="PSO07445.1"/>
    </source>
</evidence>